<dbReference type="Gene3D" id="3.30.565.10">
    <property type="entry name" value="Histidine kinase-like ATPase, C-terminal domain"/>
    <property type="match status" value="1"/>
</dbReference>
<keyword evidence="3" id="KW-0808">Transferase</keyword>
<feature type="transmembrane region" description="Helical" evidence="4">
    <location>
        <begin position="12"/>
        <end position="34"/>
    </location>
</feature>
<dbReference type="Proteomes" id="UP001276854">
    <property type="component" value="Unassembled WGS sequence"/>
</dbReference>
<keyword evidence="2" id="KW-0597">Phosphoprotein</keyword>
<proteinExistence type="predicted"/>
<dbReference type="InterPro" id="IPR036890">
    <property type="entry name" value="HATPase_C_sf"/>
</dbReference>
<dbReference type="InterPro" id="IPR003660">
    <property type="entry name" value="HAMP_dom"/>
</dbReference>
<evidence type="ECO:0000256" key="3">
    <source>
        <dbReference type="ARBA" id="ARBA00022679"/>
    </source>
</evidence>
<dbReference type="PROSITE" id="PS50885">
    <property type="entry name" value="HAMP"/>
    <property type="match status" value="1"/>
</dbReference>
<feature type="domain" description="HAMP" evidence="5">
    <location>
        <begin position="289"/>
        <end position="342"/>
    </location>
</feature>
<comment type="subcellular location">
    <subcellularLocation>
        <location evidence="1">Membrane</location>
    </subcellularLocation>
</comment>
<keyword evidence="7" id="KW-1185">Reference proteome</keyword>
<evidence type="ECO:0000259" key="5">
    <source>
        <dbReference type="PROSITE" id="PS50885"/>
    </source>
</evidence>
<dbReference type="InterPro" id="IPR050640">
    <property type="entry name" value="Bact_2-comp_sensor_kinase"/>
</dbReference>
<evidence type="ECO:0000313" key="6">
    <source>
        <dbReference type="EMBL" id="MDW2798468.1"/>
    </source>
</evidence>
<dbReference type="Gene3D" id="6.10.340.10">
    <property type="match status" value="1"/>
</dbReference>
<evidence type="ECO:0000256" key="1">
    <source>
        <dbReference type="ARBA" id="ARBA00004370"/>
    </source>
</evidence>
<accession>A0ABU4GLH0</accession>
<keyword evidence="4" id="KW-1133">Transmembrane helix</keyword>
<evidence type="ECO:0000256" key="2">
    <source>
        <dbReference type="ARBA" id="ARBA00022553"/>
    </source>
</evidence>
<dbReference type="GO" id="GO:0016301">
    <property type="term" value="F:kinase activity"/>
    <property type="evidence" value="ECO:0007669"/>
    <property type="project" value="UniProtKB-KW"/>
</dbReference>
<dbReference type="PANTHER" id="PTHR34220">
    <property type="entry name" value="SENSOR HISTIDINE KINASE YPDA"/>
    <property type="match status" value="1"/>
</dbReference>
<evidence type="ECO:0000313" key="7">
    <source>
        <dbReference type="Proteomes" id="UP001276854"/>
    </source>
</evidence>
<protein>
    <submittedName>
        <fullName evidence="6">Histidine kinase</fullName>
    </submittedName>
</protein>
<dbReference type="InterPro" id="IPR010559">
    <property type="entry name" value="Sig_transdc_His_kin_internal"/>
</dbReference>
<sequence length="569" mass="66291">MEEKKSFIRIFLQYLMALTGLILAVIGIFMISSFEILNNEIKESSNAFLKIYSNEFDNSITELNGLLKSIASQKVDIAKIKSSNENERSLAGISLHGYLKNIFANNNVADAIIVFEKNNGTCLDVVRSSVTYDQKKNIREYTSKSIEDKTIESNVWNFIKLYNKTYLYKIMKTNDQAIAVYVDSDNLLTALGEEENGNRSMLLVNQEGSIGKIWGNETKDIIAGHNIMEINSNNYYSIHKSIVENQLTMYCFKSRSDIFQQTHSSMILVIIVSLITFLFILFLLKYSKKEIATPMKIMNHDMRRIKDGEYNNRITAEFSTREFQMLKDTTNQMIDEIVGLKIQSYEKKIELQDMELYSIRLQLRPHFFLNALTTISSLSSQNKNEEIRQYINALSRNIRYMFRAGFHTVTVREEIRHIINYFEMQELKYSDCIFYLIDMPSELEEWKIPQMLIHTFIENEYKYAVSIEETLTILIKISKQEIDNEEMLLIEIEDDGKGYPKEVLDYMNGVTRKATDKGTRIGLWGIKSMMELMYDRTGLVVLENITPHGCINRIYVPQKVKHERKVEQF</sequence>
<keyword evidence="4" id="KW-0472">Membrane</keyword>
<keyword evidence="6" id="KW-0418">Kinase</keyword>
<reference evidence="6 7" key="1">
    <citation type="submission" date="2023-10" db="EMBL/GenBank/DDBJ databases">
        <title>A novel Glycoside Hydrolase 43-Like Enzyme from Clostrdium boliviensis is an Endo-xylanase, and a Candidate for Xylooligosaccharides Production from Different Xylan Substrates.</title>
        <authorList>
            <person name="Alvarez M.T."/>
            <person name="Rocabado-Villegas L.R."/>
            <person name="Salas-Veizaga D.M."/>
            <person name="Linares-Pasten J.A."/>
            <person name="Gudmundsdottir E.E."/>
            <person name="Hreggvidsson G.O."/>
            <person name="Adlercreutz P."/>
            <person name="Nordberg Karlsson E."/>
        </authorList>
    </citation>
    <scope>NUCLEOTIDE SEQUENCE [LARGE SCALE GENOMIC DNA]</scope>
    <source>
        <strain evidence="6 7">E-1</strain>
    </source>
</reference>
<gene>
    <name evidence="6" type="ORF">RZO55_12870</name>
</gene>
<evidence type="ECO:0000256" key="4">
    <source>
        <dbReference type="SAM" id="Phobius"/>
    </source>
</evidence>
<dbReference type="PANTHER" id="PTHR34220:SF7">
    <property type="entry name" value="SENSOR HISTIDINE KINASE YPDA"/>
    <property type="match status" value="1"/>
</dbReference>
<feature type="transmembrane region" description="Helical" evidence="4">
    <location>
        <begin position="266"/>
        <end position="286"/>
    </location>
</feature>
<dbReference type="Pfam" id="PF06580">
    <property type="entry name" value="His_kinase"/>
    <property type="match status" value="1"/>
</dbReference>
<comment type="caution">
    <text evidence="6">The sequence shown here is derived from an EMBL/GenBank/DDBJ whole genome shotgun (WGS) entry which is preliminary data.</text>
</comment>
<dbReference type="RefSeq" id="WP_318064705.1">
    <property type="nucleotide sequence ID" value="NZ_JAWONS010000216.1"/>
</dbReference>
<dbReference type="SUPFAM" id="SSF55874">
    <property type="entry name" value="ATPase domain of HSP90 chaperone/DNA topoisomerase II/histidine kinase"/>
    <property type="match status" value="1"/>
</dbReference>
<dbReference type="EMBL" id="JAWONS010000216">
    <property type="protein sequence ID" value="MDW2798468.1"/>
    <property type="molecule type" value="Genomic_DNA"/>
</dbReference>
<name>A0ABU4GLH0_9CLOT</name>
<organism evidence="6 7">
    <name type="scientific">Clostridium boliviensis</name>
    <dbReference type="NCBI Taxonomy" id="318465"/>
    <lineage>
        <taxon>Bacteria</taxon>
        <taxon>Bacillati</taxon>
        <taxon>Bacillota</taxon>
        <taxon>Clostridia</taxon>
        <taxon>Eubacteriales</taxon>
        <taxon>Clostridiaceae</taxon>
        <taxon>Clostridium</taxon>
    </lineage>
</organism>
<keyword evidence="4" id="KW-0812">Transmembrane</keyword>